<protein>
    <submittedName>
        <fullName evidence="3">GNAT family N-acetyltransferase</fullName>
    </submittedName>
</protein>
<dbReference type="KEGG" id="vos:KNV97_00135"/>
<dbReference type="InterPro" id="IPR000182">
    <property type="entry name" value="GNAT_dom"/>
</dbReference>
<dbReference type="Pfam" id="PF13673">
    <property type="entry name" value="Acetyltransf_10"/>
    <property type="match status" value="1"/>
</dbReference>
<evidence type="ECO:0000259" key="1">
    <source>
        <dbReference type="PROSITE" id="PS51186"/>
    </source>
</evidence>
<proteinExistence type="predicted"/>
<feature type="domain" description="N-acetyltransferase" evidence="1">
    <location>
        <begin position="3"/>
        <end position="145"/>
    </location>
</feature>
<sequence length="147" mass="17360">MKLSLRPATDADYLFAFELKKLCEQDVITRQFGWDEELQLELHRQEWRSGLPTLICADGIAVGTFRLHLHDDRFHFSRFFILPAYQNQGLGSEILTFVTKRCTQLQRACLLCCIQGNRATELYQRFGFKTYRQDCQFIHMKFQPTDD</sequence>
<name>A0A975U6C7_9VIBR</name>
<evidence type="ECO:0000313" key="3">
    <source>
        <dbReference type="EMBL" id="QXO15985.1"/>
    </source>
</evidence>
<dbReference type="Proteomes" id="UP000694232">
    <property type="component" value="Chromosome 2"/>
</dbReference>
<keyword evidence="4" id="KW-1185">Reference proteome</keyword>
<dbReference type="EMBL" id="CP076642">
    <property type="protein sequence ID" value="QXO15985.1"/>
    <property type="molecule type" value="Genomic_DNA"/>
</dbReference>
<dbReference type="CDD" id="cd04301">
    <property type="entry name" value="NAT_SF"/>
    <property type="match status" value="1"/>
</dbReference>
<organism evidence="3 4">
    <name type="scientific">Vibrio ostreae</name>
    <dbReference type="NCBI Taxonomy" id="2841925"/>
    <lineage>
        <taxon>Bacteria</taxon>
        <taxon>Pseudomonadati</taxon>
        <taxon>Pseudomonadota</taxon>
        <taxon>Gammaproteobacteria</taxon>
        <taxon>Vibrionales</taxon>
        <taxon>Vibrionaceae</taxon>
        <taxon>Vibrio</taxon>
    </lineage>
</organism>
<dbReference type="EMBL" id="CP076642">
    <property type="protein sequence ID" value="QXO15935.1"/>
    <property type="molecule type" value="Genomic_DNA"/>
</dbReference>
<dbReference type="AlphaFoldDB" id="A0A975U6C7"/>
<gene>
    <name evidence="3" type="ORF">KNV97_00135</name>
    <name evidence="2" type="ORF">KNV97_05935</name>
</gene>
<reference evidence="3" key="1">
    <citation type="submission" date="2021-06" db="EMBL/GenBank/DDBJ databases">
        <title>Vibrio nov. sp., novel gut bacterium isolated from Yellow Sea oyster.</title>
        <authorList>
            <person name="Muhammad N."/>
            <person name="Nguyen T.H."/>
            <person name="Lee Y.-J."/>
            <person name="Ko J."/>
            <person name="Kim S.-G."/>
        </authorList>
    </citation>
    <scope>NUCLEOTIDE SEQUENCE</scope>
    <source>
        <strain evidence="3">OG9-811</strain>
    </source>
</reference>
<evidence type="ECO:0000313" key="4">
    <source>
        <dbReference type="Proteomes" id="UP000694232"/>
    </source>
</evidence>
<accession>A0A975U6C7</accession>
<dbReference type="GO" id="GO:0016747">
    <property type="term" value="F:acyltransferase activity, transferring groups other than amino-acyl groups"/>
    <property type="evidence" value="ECO:0007669"/>
    <property type="project" value="InterPro"/>
</dbReference>
<dbReference type="RefSeq" id="WP_218561778.1">
    <property type="nucleotide sequence ID" value="NZ_CP076642.1"/>
</dbReference>
<dbReference type="PROSITE" id="PS51186">
    <property type="entry name" value="GNAT"/>
    <property type="match status" value="1"/>
</dbReference>
<dbReference type="KEGG" id="vos:KNV97_05935"/>
<evidence type="ECO:0000313" key="2">
    <source>
        <dbReference type="EMBL" id="QXO15935.1"/>
    </source>
</evidence>